<dbReference type="AlphaFoldDB" id="A0A3P7QYP7"/>
<dbReference type="SUPFAM" id="SSF117281">
    <property type="entry name" value="Kelch motif"/>
    <property type="match status" value="1"/>
</dbReference>
<keyword evidence="5" id="KW-1185">Reference proteome</keyword>
<dbReference type="InterPro" id="IPR015915">
    <property type="entry name" value="Kelch-typ_b-propeller"/>
</dbReference>
<proteinExistence type="predicted"/>
<sequence>MMKESQVLAKMVEFAENLAALVQTTTMVSKNKFKIISILESFFGGERFSGVEFEDPVVYNITSRSWTTIAVEGHLQPAARFDHTLVRYKMRLYMFGGVIDRRNITSELWSFDLHTREWRKEGSDNTDLMVAPLSVAGHTAHVIGSEMYIFF</sequence>
<gene>
    <name evidence="4" type="ORF">CGOC_LOCUS13361</name>
</gene>
<dbReference type="Pfam" id="PF24981">
    <property type="entry name" value="Beta-prop_ATRN-LZTR1"/>
    <property type="match status" value="1"/>
</dbReference>
<dbReference type="InterPro" id="IPR056737">
    <property type="entry name" value="Beta-prop_ATRN-MKLN-like"/>
</dbReference>
<evidence type="ECO:0000256" key="1">
    <source>
        <dbReference type="ARBA" id="ARBA00022441"/>
    </source>
</evidence>
<dbReference type="Gene3D" id="2.120.10.80">
    <property type="entry name" value="Kelch-type beta propeller"/>
    <property type="match status" value="1"/>
</dbReference>
<keyword evidence="1" id="KW-0880">Kelch repeat</keyword>
<name>A0A3P7QYP7_CYLGO</name>
<evidence type="ECO:0000256" key="2">
    <source>
        <dbReference type="ARBA" id="ARBA00022737"/>
    </source>
</evidence>
<dbReference type="EMBL" id="UYRV01130642">
    <property type="protein sequence ID" value="VDN37002.1"/>
    <property type="molecule type" value="Genomic_DNA"/>
</dbReference>
<protein>
    <recommendedName>
        <fullName evidence="3">Attractin/MKLN-like beta-propeller domain-containing protein</fullName>
    </recommendedName>
</protein>
<dbReference type="PANTHER" id="PTHR46461:SF2">
    <property type="entry name" value="ATTRACTIN"/>
    <property type="match status" value="1"/>
</dbReference>
<evidence type="ECO:0000313" key="4">
    <source>
        <dbReference type="EMBL" id="VDN37002.1"/>
    </source>
</evidence>
<organism evidence="4 5">
    <name type="scientific">Cylicostephanus goldi</name>
    <name type="common">Nematode worm</name>
    <dbReference type="NCBI Taxonomy" id="71465"/>
    <lineage>
        <taxon>Eukaryota</taxon>
        <taxon>Metazoa</taxon>
        <taxon>Ecdysozoa</taxon>
        <taxon>Nematoda</taxon>
        <taxon>Chromadorea</taxon>
        <taxon>Rhabditida</taxon>
        <taxon>Rhabditina</taxon>
        <taxon>Rhabditomorpha</taxon>
        <taxon>Strongyloidea</taxon>
        <taxon>Strongylidae</taxon>
        <taxon>Cylicostephanus</taxon>
    </lineage>
</organism>
<dbReference type="PANTHER" id="PTHR46461">
    <property type="entry name" value="KELCH DOMAIN-CONTAINING PROTEIN 3"/>
    <property type="match status" value="1"/>
</dbReference>
<evidence type="ECO:0000259" key="3">
    <source>
        <dbReference type="Pfam" id="PF24981"/>
    </source>
</evidence>
<dbReference type="GO" id="GO:0005737">
    <property type="term" value="C:cytoplasm"/>
    <property type="evidence" value="ECO:0007669"/>
    <property type="project" value="TreeGrafter"/>
</dbReference>
<feature type="non-terminal residue" evidence="4">
    <location>
        <position position="151"/>
    </location>
</feature>
<dbReference type="GO" id="GO:0003682">
    <property type="term" value="F:chromatin binding"/>
    <property type="evidence" value="ECO:0007669"/>
    <property type="project" value="InterPro"/>
</dbReference>
<dbReference type="Proteomes" id="UP000271889">
    <property type="component" value="Unassembled WGS sequence"/>
</dbReference>
<dbReference type="InterPro" id="IPR052637">
    <property type="entry name" value="KLHDC3-like"/>
</dbReference>
<accession>A0A3P7QYP7</accession>
<dbReference type="OrthoDB" id="9998912at2759"/>
<feature type="domain" description="Attractin/MKLN-like beta-propeller" evidence="3">
    <location>
        <begin position="43"/>
        <end position="151"/>
    </location>
</feature>
<keyword evidence="2" id="KW-0677">Repeat</keyword>
<reference evidence="4 5" key="1">
    <citation type="submission" date="2018-11" db="EMBL/GenBank/DDBJ databases">
        <authorList>
            <consortium name="Pathogen Informatics"/>
        </authorList>
    </citation>
    <scope>NUCLEOTIDE SEQUENCE [LARGE SCALE GENOMIC DNA]</scope>
</reference>
<evidence type="ECO:0000313" key="5">
    <source>
        <dbReference type="Proteomes" id="UP000271889"/>
    </source>
</evidence>